<evidence type="ECO:0000313" key="2">
    <source>
        <dbReference type="EMBL" id="VVD87479.1"/>
    </source>
</evidence>
<evidence type="ECO:0000313" key="3">
    <source>
        <dbReference type="Proteomes" id="UP000384354"/>
    </source>
</evidence>
<accession>A0A5E4TMV9</accession>
<dbReference type="EMBL" id="CABPSL010000003">
    <property type="protein sequence ID" value="VVD87479.1"/>
    <property type="molecule type" value="Genomic_DNA"/>
</dbReference>
<dbReference type="Proteomes" id="UP000384354">
    <property type="component" value="Unassembled WGS sequence"/>
</dbReference>
<reference evidence="2 3" key="1">
    <citation type="submission" date="2019-08" db="EMBL/GenBank/DDBJ databases">
        <authorList>
            <person name="Peeters C."/>
        </authorList>
    </citation>
    <scope>NUCLEOTIDE SEQUENCE [LARGE SCALE GENOMIC DNA]</scope>
    <source>
        <strain evidence="2 3">LMG 31106</strain>
    </source>
</reference>
<protein>
    <submittedName>
        <fullName evidence="2">Uncharacterized protein</fullName>
    </submittedName>
</protein>
<evidence type="ECO:0000256" key="1">
    <source>
        <dbReference type="SAM" id="MobiDB-lite"/>
    </source>
</evidence>
<sequence length="206" mass="22661">MAEQIIVRRVPADRLAGNRLTSRDRRIGYTMNRQARGRNCATNDTAPVSFVTYYEKWRYSSSPRTAHDDRNVGQEPNAATETNVAAGPCSRRQHSGAVCALPCRLGKAGVTVCEVRRARRIAGSVRRREPLRGRLGPPACRRRADERPSRVASSRYSPDPACPCARKFTTADAVALNCSREGNTSQSWRCAHSSVSGRTTTSSLPT</sequence>
<feature type="region of interest" description="Disordered" evidence="1">
    <location>
        <begin position="62"/>
        <end position="84"/>
    </location>
</feature>
<feature type="region of interest" description="Disordered" evidence="1">
    <location>
        <begin position="129"/>
        <end position="158"/>
    </location>
</feature>
<proteinExistence type="predicted"/>
<gene>
    <name evidence="2" type="ORF">PCE31106_01439</name>
</gene>
<organism evidence="2 3">
    <name type="scientific">Pandoraea cepalis</name>
    <dbReference type="NCBI Taxonomy" id="2508294"/>
    <lineage>
        <taxon>Bacteria</taxon>
        <taxon>Pseudomonadati</taxon>
        <taxon>Pseudomonadota</taxon>
        <taxon>Betaproteobacteria</taxon>
        <taxon>Burkholderiales</taxon>
        <taxon>Burkholderiaceae</taxon>
        <taxon>Pandoraea</taxon>
    </lineage>
</organism>
<feature type="region of interest" description="Disordered" evidence="1">
    <location>
        <begin position="181"/>
        <end position="206"/>
    </location>
</feature>
<dbReference type="AlphaFoldDB" id="A0A5E4TMV9"/>
<name>A0A5E4TMV9_9BURK</name>